<feature type="compositionally biased region" description="Acidic residues" evidence="1">
    <location>
        <begin position="107"/>
        <end position="116"/>
    </location>
</feature>
<proteinExistence type="predicted"/>
<dbReference type="Proteomes" id="UP000828390">
    <property type="component" value="Unassembled WGS sequence"/>
</dbReference>
<evidence type="ECO:0000313" key="3">
    <source>
        <dbReference type="Proteomes" id="UP000828390"/>
    </source>
</evidence>
<dbReference type="AlphaFoldDB" id="A0A9D3YLQ2"/>
<feature type="compositionally biased region" description="Basic and acidic residues" evidence="1">
    <location>
        <begin position="85"/>
        <end position="106"/>
    </location>
</feature>
<name>A0A9D3YLQ2_DREPO</name>
<organism evidence="2 3">
    <name type="scientific">Dreissena polymorpha</name>
    <name type="common">Zebra mussel</name>
    <name type="synonym">Mytilus polymorpha</name>
    <dbReference type="NCBI Taxonomy" id="45954"/>
    <lineage>
        <taxon>Eukaryota</taxon>
        <taxon>Metazoa</taxon>
        <taxon>Spiralia</taxon>
        <taxon>Lophotrochozoa</taxon>
        <taxon>Mollusca</taxon>
        <taxon>Bivalvia</taxon>
        <taxon>Autobranchia</taxon>
        <taxon>Heteroconchia</taxon>
        <taxon>Euheterodonta</taxon>
        <taxon>Imparidentia</taxon>
        <taxon>Neoheterodontei</taxon>
        <taxon>Myida</taxon>
        <taxon>Dreissenoidea</taxon>
        <taxon>Dreissenidae</taxon>
        <taxon>Dreissena</taxon>
    </lineage>
</organism>
<comment type="caution">
    <text evidence="2">The sequence shown here is derived from an EMBL/GenBank/DDBJ whole genome shotgun (WGS) entry which is preliminary data.</text>
</comment>
<reference evidence="2" key="1">
    <citation type="journal article" date="2019" name="bioRxiv">
        <title>The Genome of the Zebra Mussel, Dreissena polymorpha: A Resource for Invasive Species Research.</title>
        <authorList>
            <person name="McCartney M.A."/>
            <person name="Auch B."/>
            <person name="Kono T."/>
            <person name="Mallez S."/>
            <person name="Zhang Y."/>
            <person name="Obille A."/>
            <person name="Becker A."/>
            <person name="Abrahante J.E."/>
            <person name="Garbe J."/>
            <person name="Badalamenti J.P."/>
            <person name="Herman A."/>
            <person name="Mangelson H."/>
            <person name="Liachko I."/>
            <person name="Sullivan S."/>
            <person name="Sone E.D."/>
            <person name="Koren S."/>
            <person name="Silverstein K.A.T."/>
            <person name="Beckman K.B."/>
            <person name="Gohl D.M."/>
        </authorList>
    </citation>
    <scope>NUCLEOTIDE SEQUENCE</scope>
    <source>
        <strain evidence="2">Duluth1</strain>
        <tissue evidence="2">Whole animal</tissue>
    </source>
</reference>
<feature type="region of interest" description="Disordered" evidence="1">
    <location>
        <begin position="142"/>
        <end position="173"/>
    </location>
</feature>
<feature type="region of interest" description="Disordered" evidence="1">
    <location>
        <begin position="85"/>
        <end position="116"/>
    </location>
</feature>
<protein>
    <submittedName>
        <fullName evidence="2">Uncharacterized protein</fullName>
    </submittedName>
</protein>
<dbReference type="EMBL" id="JAIWYP010000015">
    <property type="protein sequence ID" value="KAH3701079.1"/>
    <property type="molecule type" value="Genomic_DNA"/>
</dbReference>
<gene>
    <name evidence="2" type="ORF">DPMN_076063</name>
</gene>
<feature type="compositionally biased region" description="Polar residues" evidence="1">
    <location>
        <begin position="159"/>
        <end position="173"/>
    </location>
</feature>
<sequence length="288" mass="32286">MDTYTVIEQPREDIPVYRIRSQAGMERTIHGNHLYPIEHGDDRRQYVNVEVISGLVDGHVKAVPKDSQKVDGGDIDMIVENKEDSDVTDKVCDSNGHVKECDQGNRDDEDDDDDDDDDCVLCTHDSRKAHKYEAKKSCLGSLNKHQDAHPKPKPRVSLKSGTSMNFQGQGSQTDNQVQPLVDIIANHREALENRGSASEVQVDVHAGLGTDDIEQMSEGEIQAHPKPLPRKSTRIKKPPVRYRDYQISQMVLRPRNYKVHALEVMVSSGVLDELDSDVVNSIVKAVMQ</sequence>
<evidence type="ECO:0000256" key="1">
    <source>
        <dbReference type="SAM" id="MobiDB-lite"/>
    </source>
</evidence>
<keyword evidence="3" id="KW-1185">Reference proteome</keyword>
<accession>A0A9D3YLQ2</accession>
<evidence type="ECO:0000313" key="2">
    <source>
        <dbReference type="EMBL" id="KAH3701079.1"/>
    </source>
</evidence>
<reference evidence="2" key="2">
    <citation type="submission" date="2020-11" db="EMBL/GenBank/DDBJ databases">
        <authorList>
            <person name="McCartney M.A."/>
            <person name="Auch B."/>
            <person name="Kono T."/>
            <person name="Mallez S."/>
            <person name="Becker A."/>
            <person name="Gohl D.M."/>
            <person name="Silverstein K.A.T."/>
            <person name="Koren S."/>
            <person name="Bechman K.B."/>
            <person name="Herman A."/>
            <person name="Abrahante J.E."/>
            <person name="Garbe J."/>
        </authorList>
    </citation>
    <scope>NUCLEOTIDE SEQUENCE</scope>
    <source>
        <strain evidence="2">Duluth1</strain>
        <tissue evidence="2">Whole animal</tissue>
    </source>
</reference>